<sequence length="68" mass="7697">MRGYGLVAVFAAFIRQYSMGIESEEHLSPFFISFMSIISGMMSEKVYGSLKLQGERVLPTEENEIQKS</sequence>
<evidence type="ECO:0000313" key="1">
    <source>
        <dbReference type="EMBL" id="NYT46497.1"/>
    </source>
</evidence>
<gene>
    <name evidence="1" type="ORF">H0A75_01095</name>
</gene>
<organism evidence="1 2">
    <name type="scientific">Candidatus Methanofishera endochildressiae</name>
    <dbReference type="NCBI Taxonomy" id="2738884"/>
    <lineage>
        <taxon>Bacteria</taxon>
        <taxon>Pseudomonadati</taxon>
        <taxon>Pseudomonadota</taxon>
        <taxon>Gammaproteobacteria</taxon>
        <taxon>Candidatus Methanofishera</taxon>
    </lineage>
</organism>
<dbReference type="AlphaFoldDB" id="A0A7Z0MN44"/>
<comment type="caution">
    <text evidence="1">The sequence shown here is derived from an EMBL/GenBank/DDBJ whole genome shotgun (WGS) entry which is preliminary data.</text>
</comment>
<dbReference type="EMBL" id="JACCHS010000008">
    <property type="protein sequence ID" value="NYT46497.1"/>
    <property type="molecule type" value="Genomic_DNA"/>
</dbReference>
<name>A0A7Z0MN44_9GAMM</name>
<dbReference type="Proteomes" id="UP000537890">
    <property type="component" value="Unassembled WGS sequence"/>
</dbReference>
<evidence type="ECO:0000313" key="2">
    <source>
        <dbReference type="Proteomes" id="UP000537890"/>
    </source>
</evidence>
<proteinExistence type="predicted"/>
<accession>A0A7Z0MN44</accession>
<protein>
    <submittedName>
        <fullName evidence="1">Uncharacterized protein</fullName>
    </submittedName>
</protein>
<reference evidence="1 2" key="1">
    <citation type="submission" date="2020-05" db="EMBL/GenBank/DDBJ databases">
        <title>Horizontal transmission and recombination maintain forever young bacterial symbiont genomes.</title>
        <authorList>
            <person name="Russell S.L."/>
            <person name="Pepper-Tunick E."/>
            <person name="Svedberg J."/>
            <person name="Byrne A."/>
            <person name="Ruelas Castillo J."/>
            <person name="Vollmers C."/>
            <person name="Beinart R.A."/>
            <person name="Corbett-Detig R."/>
        </authorList>
    </citation>
    <scope>NUCLEOTIDE SEQUENCE [LARGE SCALE GENOMIC DNA]</scope>
    <source>
        <strain evidence="1">4727-3</strain>
    </source>
</reference>